<dbReference type="SUPFAM" id="SSF47598">
    <property type="entry name" value="Ribbon-helix-helix"/>
    <property type="match status" value="1"/>
</dbReference>
<proteinExistence type="predicted"/>
<dbReference type="InterPro" id="IPR013321">
    <property type="entry name" value="Arc_rbn_hlx_hlx"/>
</dbReference>
<dbReference type="InterPro" id="IPR010985">
    <property type="entry name" value="Ribbon_hlx_hlx"/>
</dbReference>
<evidence type="ECO:0000259" key="1">
    <source>
        <dbReference type="Pfam" id="PF22513"/>
    </source>
</evidence>
<dbReference type="EMBL" id="CP117267">
    <property type="protein sequence ID" value="WFS23009.1"/>
    <property type="molecule type" value="Genomic_DNA"/>
</dbReference>
<reference evidence="2" key="2">
    <citation type="journal article" date="2023" name="MicrobiologyOpen">
        <title>Genomics of the tumorigenes clade of the family Rhizobiaceae and description of Rhizobium rhododendri sp. nov.</title>
        <authorList>
            <person name="Kuzmanovic N."/>
            <person name="diCenzo G.C."/>
            <person name="Bunk B."/>
            <person name="Sproeer C."/>
            <person name="Fruehling A."/>
            <person name="Neumann-Schaal M."/>
            <person name="Overmann J."/>
            <person name="Smalla K."/>
        </authorList>
    </citation>
    <scope>NUCLEOTIDE SEQUENCE</scope>
    <source>
        <strain evidence="2">Rho-6.2</strain>
    </source>
</reference>
<dbReference type="RefSeq" id="WP_142823884.1">
    <property type="nucleotide sequence ID" value="NZ_CP117267.1"/>
</dbReference>
<evidence type="ECO:0000313" key="2">
    <source>
        <dbReference type="EMBL" id="WFS23009.1"/>
    </source>
</evidence>
<evidence type="ECO:0000313" key="3">
    <source>
        <dbReference type="Proteomes" id="UP000318939"/>
    </source>
</evidence>
<dbReference type="InterPro" id="IPR053853">
    <property type="entry name" value="FitA-like_RHH"/>
</dbReference>
<feature type="domain" description="Antitoxin FitA-like ribbon-helix-helix" evidence="1">
    <location>
        <begin position="3"/>
        <end position="40"/>
    </location>
</feature>
<name>A0ABY8IHA3_9HYPH</name>
<dbReference type="Gene3D" id="1.10.1220.10">
    <property type="entry name" value="Met repressor-like"/>
    <property type="match status" value="1"/>
</dbReference>
<keyword evidence="3" id="KW-1185">Reference proteome</keyword>
<reference evidence="2" key="1">
    <citation type="journal article" date="2019" name="Phytopathology">
        <title>A Novel Group of Rhizobium tumorigenes-Like Agrobacteria Associated with Crown Gall Disease of Rhododendron and Blueberry.</title>
        <authorList>
            <person name="Kuzmanovic N."/>
            <person name="Behrens P."/>
            <person name="Idczak E."/>
            <person name="Wagner S."/>
            <person name="Gotz M."/>
            <person name="Sproer C."/>
            <person name="Bunk B."/>
            <person name="Overmann J."/>
            <person name="Smalla K."/>
        </authorList>
    </citation>
    <scope>NUCLEOTIDE SEQUENCE</scope>
    <source>
        <strain evidence="2">Rho-6.2</strain>
    </source>
</reference>
<dbReference type="Pfam" id="PF22513">
    <property type="entry name" value="FitA-like_RHH"/>
    <property type="match status" value="1"/>
</dbReference>
<protein>
    <submittedName>
        <fullName evidence="2">Plasmid stabilization protein</fullName>
    </submittedName>
</protein>
<sequence>MGNLLLRGVDQALKMRLEEIARRNGRSISEEAIDQLQRALPTPDDTGTSAGGRLRAILGEERFDDADIEAISAFRHQPDREPPRFDG</sequence>
<organism evidence="2 3">
    <name type="scientific">Rhizobium rhododendri</name>
    <dbReference type="NCBI Taxonomy" id="2506430"/>
    <lineage>
        <taxon>Bacteria</taxon>
        <taxon>Pseudomonadati</taxon>
        <taxon>Pseudomonadota</taxon>
        <taxon>Alphaproteobacteria</taxon>
        <taxon>Hyphomicrobiales</taxon>
        <taxon>Rhizobiaceae</taxon>
        <taxon>Rhizobium/Agrobacterium group</taxon>
        <taxon>Rhizobium</taxon>
    </lineage>
</organism>
<dbReference type="Proteomes" id="UP000318939">
    <property type="component" value="Chromosome"/>
</dbReference>
<accession>A0ABY8IHA3</accession>
<gene>
    <name evidence="2" type="ORF">PR018_00295</name>
</gene>